<feature type="signal peptide" evidence="1">
    <location>
        <begin position="1"/>
        <end position="18"/>
    </location>
</feature>
<evidence type="ECO:0000313" key="2">
    <source>
        <dbReference type="EMBL" id="MEA9355091.1"/>
    </source>
</evidence>
<protein>
    <submittedName>
        <fullName evidence="2">Uncharacterized protein</fullName>
    </submittedName>
</protein>
<evidence type="ECO:0000256" key="1">
    <source>
        <dbReference type="SAM" id="SignalP"/>
    </source>
</evidence>
<organism evidence="2 3">
    <name type="scientific">Bacteriovorax antarcticus</name>
    <dbReference type="NCBI Taxonomy" id="3088717"/>
    <lineage>
        <taxon>Bacteria</taxon>
        <taxon>Pseudomonadati</taxon>
        <taxon>Bdellovibrionota</taxon>
        <taxon>Bacteriovoracia</taxon>
        <taxon>Bacteriovoracales</taxon>
        <taxon>Bacteriovoracaceae</taxon>
        <taxon>Bacteriovorax</taxon>
    </lineage>
</organism>
<feature type="chain" id="PRO_5045922043" evidence="1">
    <location>
        <begin position="19"/>
        <end position="101"/>
    </location>
</feature>
<dbReference type="EMBL" id="JAYGJQ010000001">
    <property type="protein sequence ID" value="MEA9355091.1"/>
    <property type="molecule type" value="Genomic_DNA"/>
</dbReference>
<comment type="caution">
    <text evidence="2">The sequence shown here is derived from an EMBL/GenBank/DDBJ whole genome shotgun (WGS) entry which is preliminary data.</text>
</comment>
<keyword evidence="3" id="KW-1185">Reference proteome</keyword>
<keyword evidence="1" id="KW-0732">Signal</keyword>
<name>A0ABU5VPW6_9BACT</name>
<dbReference type="Proteomes" id="UP001302274">
    <property type="component" value="Unassembled WGS sequence"/>
</dbReference>
<evidence type="ECO:0000313" key="3">
    <source>
        <dbReference type="Proteomes" id="UP001302274"/>
    </source>
</evidence>
<reference evidence="2 3" key="1">
    <citation type="submission" date="2023-11" db="EMBL/GenBank/DDBJ databases">
        <title>A Novel Polar Bacteriovorax (B. antarcticus) Isolated from the Biocrust in Antarctica.</title>
        <authorList>
            <person name="Mun W."/>
            <person name="Choi S.Y."/>
            <person name="Mitchell R.J."/>
        </authorList>
    </citation>
    <scope>NUCLEOTIDE SEQUENCE [LARGE SCALE GENOMIC DNA]</scope>
    <source>
        <strain evidence="2 3">PP10</strain>
    </source>
</reference>
<dbReference type="RefSeq" id="WP_323574580.1">
    <property type="nucleotide sequence ID" value="NZ_JAYGJQ010000001.1"/>
</dbReference>
<sequence length="101" mass="10659">MKALIASIALFSSLAAMSAETVTGPLKVWSDKKDVVVVQIQGPAAQLLFNKLTNAIEQTVQTGSLTKTVRVGRDVTCETQAAFVVNYSCTVKVDSTGAVVK</sequence>
<proteinExistence type="predicted"/>
<accession>A0ABU5VPW6</accession>
<gene>
    <name evidence="2" type="ORF">SHI21_02710</name>
</gene>